<sequence>MSEGAIVDEMSLPENWIEDPRQPDDQWMEVLLTQLVAEEMADLERPHVVVYEHVDTGFVTYQGPYPNAMSAVLAGLSERDATCATEGEQVSYKVARLFDADPRFTDPEGPDHPST</sequence>
<evidence type="ECO:0000313" key="2">
    <source>
        <dbReference type="Proteomes" id="UP001499882"/>
    </source>
</evidence>
<organism evidence="1 2">
    <name type="scientific">Nocardioides endophyticus</name>
    <dbReference type="NCBI Taxonomy" id="1353775"/>
    <lineage>
        <taxon>Bacteria</taxon>
        <taxon>Bacillati</taxon>
        <taxon>Actinomycetota</taxon>
        <taxon>Actinomycetes</taxon>
        <taxon>Propionibacteriales</taxon>
        <taxon>Nocardioidaceae</taxon>
        <taxon>Nocardioides</taxon>
    </lineage>
</organism>
<reference evidence="2" key="1">
    <citation type="journal article" date="2019" name="Int. J. Syst. Evol. Microbiol.">
        <title>The Global Catalogue of Microorganisms (GCM) 10K type strain sequencing project: providing services to taxonomists for standard genome sequencing and annotation.</title>
        <authorList>
            <consortium name="The Broad Institute Genomics Platform"/>
            <consortium name="The Broad Institute Genome Sequencing Center for Infectious Disease"/>
            <person name="Wu L."/>
            <person name="Ma J."/>
        </authorList>
    </citation>
    <scope>NUCLEOTIDE SEQUENCE [LARGE SCALE GENOMIC DNA]</scope>
    <source>
        <strain evidence="2">JCM 18532</strain>
    </source>
</reference>
<dbReference type="Proteomes" id="UP001499882">
    <property type="component" value="Unassembled WGS sequence"/>
</dbReference>
<gene>
    <name evidence="1" type="ORF">GCM10023350_08770</name>
</gene>
<evidence type="ECO:0000313" key="1">
    <source>
        <dbReference type="EMBL" id="GAA4727945.1"/>
    </source>
</evidence>
<comment type="caution">
    <text evidence="1">The sequence shown here is derived from an EMBL/GenBank/DDBJ whole genome shotgun (WGS) entry which is preliminary data.</text>
</comment>
<name>A0ABP8YG82_9ACTN</name>
<accession>A0ABP8YG82</accession>
<protein>
    <submittedName>
        <fullName evidence="1">Uncharacterized protein</fullName>
    </submittedName>
</protein>
<keyword evidence="2" id="KW-1185">Reference proteome</keyword>
<dbReference type="EMBL" id="BAABKN010000005">
    <property type="protein sequence ID" value="GAA4727945.1"/>
    <property type="molecule type" value="Genomic_DNA"/>
</dbReference>
<proteinExistence type="predicted"/>
<dbReference type="RefSeq" id="WP_345525372.1">
    <property type="nucleotide sequence ID" value="NZ_BAABKN010000005.1"/>
</dbReference>